<evidence type="ECO:0000313" key="2">
    <source>
        <dbReference type="Proteomes" id="UP000299102"/>
    </source>
</evidence>
<keyword evidence="2" id="KW-1185">Reference proteome</keyword>
<reference evidence="1 2" key="1">
    <citation type="journal article" date="2019" name="Commun. Biol.">
        <title>The bagworm genome reveals a unique fibroin gene that provides high tensile strength.</title>
        <authorList>
            <person name="Kono N."/>
            <person name="Nakamura H."/>
            <person name="Ohtoshi R."/>
            <person name="Tomita M."/>
            <person name="Numata K."/>
            <person name="Arakawa K."/>
        </authorList>
    </citation>
    <scope>NUCLEOTIDE SEQUENCE [LARGE SCALE GENOMIC DNA]</scope>
</reference>
<proteinExistence type="predicted"/>
<dbReference type="Proteomes" id="UP000299102">
    <property type="component" value="Unassembled WGS sequence"/>
</dbReference>
<comment type="caution">
    <text evidence="1">The sequence shown here is derived from an EMBL/GenBank/DDBJ whole genome shotgun (WGS) entry which is preliminary data.</text>
</comment>
<organism evidence="1 2">
    <name type="scientific">Eumeta variegata</name>
    <name type="common">Bagworm moth</name>
    <name type="synonym">Eumeta japonica</name>
    <dbReference type="NCBI Taxonomy" id="151549"/>
    <lineage>
        <taxon>Eukaryota</taxon>
        <taxon>Metazoa</taxon>
        <taxon>Ecdysozoa</taxon>
        <taxon>Arthropoda</taxon>
        <taxon>Hexapoda</taxon>
        <taxon>Insecta</taxon>
        <taxon>Pterygota</taxon>
        <taxon>Neoptera</taxon>
        <taxon>Endopterygota</taxon>
        <taxon>Lepidoptera</taxon>
        <taxon>Glossata</taxon>
        <taxon>Ditrysia</taxon>
        <taxon>Tineoidea</taxon>
        <taxon>Psychidae</taxon>
        <taxon>Oiketicinae</taxon>
        <taxon>Eumeta</taxon>
    </lineage>
</organism>
<accession>A0A4C1WXW2</accession>
<dbReference type="AlphaFoldDB" id="A0A4C1WXW2"/>
<dbReference type="EMBL" id="BGZK01000671">
    <property type="protein sequence ID" value="GBP55512.1"/>
    <property type="molecule type" value="Genomic_DNA"/>
</dbReference>
<protein>
    <submittedName>
        <fullName evidence="1">Uncharacterized protein</fullName>
    </submittedName>
</protein>
<sequence>MYEVRACKLREWPASADPMIYFETSIGPGFLRIRIVTDSDIGIENKQGTESRAKTGTKTQTRTRLEIECASGIRINNATGIIIRKRNGNGNETVD</sequence>
<name>A0A4C1WXW2_EUMVA</name>
<evidence type="ECO:0000313" key="1">
    <source>
        <dbReference type="EMBL" id="GBP55512.1"/>
    </source>
</evidence>
<gene>
    <name evidence="1" type="ORF">EVAR_36235_1</name>
</gene>